<accession>A0AAV4TD55</accession>
<reference evidence="1 2" key="1">
    <citation type="submission" date="2021-06" db="EMBL/GenBank/DDBJ databases">
        <title>Caerostris darwini draft genome.</title>
        <authorList>
            <person name="Kono N."/>
            <person name="Arakawa K."/>
        </authorList>
    </citation>
    <scope>NUCLEOTIDE SEQUENCE [LARGE SCALE GENOMIC DNA]</scope>
</reference>
<gene>
    <name evidence="1" type="ORF">CDAR_492921</name>
</gene>
<evidence type="ECO:0000313" key="2">
    <source>
        <dbReference type="Proteomes" id="UP001054837"/>
    </source>
</evidence>
<organism evidence="1 2">
    <name type="scientific">Caerostris darwini</name>
    <dbReference type="NCBI Taxonomy" id="1538125"/>
    <lineage>
        <taxon>Eukaryota</taxon>
        <taxon>Metazoa</taxon>
        <taxon>Ecdysozoa</taxon>
        <taxon>Arthropoda</taxon>
        <taxon>Chelicerata</taxon>
        <taxon>Arachnida</taxon>
        <taxon>Araneae</taxon>
        <taxon>Araneomorphae</taxon>
        <taxon>Entelegynae</taxon>
        <taxon>Araneoidea</taxon>
        <taxon>Araneidae</taxon>
        <taxon>Caerostris</taxon>
    </lineage>
</organism>
<dbReference type="AlphaFoldDB" id="A0AAV4TD55"/>
<dbReference type="EMBL" id="BPLQ01009301">
    <property type="protein sequence ID" value="GIY43134.1"/>
    <property type="molecule type" value="Genomic_DNA"/>
</dbReference>
<evidence type="ECO:0000313" key="1">
    <source>
        <dbReference type="EMBL" id="GIY43134.1"/>
    </source>
</evidence>
<keyword evidence="2" id="KW-1185">Reference proteome</keyword>
<proteinExistence type="predicted"/>
<dbReference type="Proteomes" id="UP001054837">
    <property type="component" value="Unassembled WGS sequence"/>
</dbReference>
<protein>
    <submittedName>
        <fullName evidence="1">Uncharacterized protein</fullName>
    </submittedName>
</protein>
<comment type="caution">
    <text evidence="1">The sequence shown here is derived from an EMBL/GenBank/DDBJ whole genome shotgun (WGS) entry which is preliminary data.</text>
</comment>
<sequence>MASEKVYLYVSGHQRIISGEIKGRGVDVVLHWKAKKSFRLVCLCAKDAGTSAFLRKPCYCTSYSCTRRAPQLLWGSSCFAAKTPLKAVEDQELGRRRRMVSVLLSGFFGSHDVDWDHHENPQCLTNIKEKNDIKTPHPYFASVSNSKTFEYINVQNIRTTKNSE</sequence>
<name>A0AAV4TD55_9ARAC</name>